<accession>A0AA38UKI1</accession>
<proteinExistence type="predicted"/>
<gene>
    <name evidence="3" type="ORF">F5878DRAFT_609187</name>
</gene>
<evidence type="ECO:0000256" key="2">
    <source>
        <dbReference type="SAM" id="Phobius"/>
    </source>
</evidence>
<feature type="region of interest" description="Disordered" evidence="1">
    <location>
        <begin position="105"/>
        <end position="139"/>
    </location>
</feature>
<keyword evidence="2" id="KW-0472">Membrane</keyword>
<evidence type="ECO:0000313" key="4">
    <source>
        <dbReference type="Proteomes" id="UP001163846"/>
    </source>
</evidence>
<name>A0AA38UKI1_9AGAR</name>
<comment type="caution">
    <text evidence="3">The sequence shown here is derived from an EMBL/GenBank/DDBJ whole genome shotgun (WGS) entry which is preliminary data.</text>
</comment>
<keyword evidence="2" id="KW-0812">Transmembrane</keyword>
<reference evidence="3" key="1">
    <citation type="submission" date="2022-08" db="EMBL/GenBank/DDBJ databases">
        <authorList>
            <consortium name="DOE Joint Genome Institute"/>
            <person name="Min B."/>
            <person name="Riley R."/>
            <person name="Sierra-Patev S."/>
            <person name="Naranjo-Ortiz M."/>
            <person name="Looney B."/>
            <person name="Konkel Z."/>
            <person name="Slot J.C."/>
            <person name="Sakamoto Y."/>
            <person name="Steenwyk J.L."/>
            <person name="Rokas A."/>
            <person name="Carro J."/>
            <person name="Camarero S."/>
            <person name="Ferreira P."/>
            <person name="Molpeceres G."/>
            <person name="Ruiz-Duenas F.J."/>
            <person name="Serrano A."/>
            <person name="Henrissat B."/>
            <person name="Drula E."/>
            <person name="Hughes K.W."/>
            <person name="Mata J.L."/>
            <person name="Ishikawa N.K."/>
            <person name="Vargas-Isla R."/>
            <person name="Ushijima S."/>
            <person name="Smith C.A."/>
            <person name="Ahrendt S."/>
            <person name="Andreopoulos W."/>
            <person name="He G."/>
            <person name="Labutti K."/>
            <person name="Lipzen A."/>
            <person name="Ng V."/>
            <person name="Sandor L."/>
            <person name="Barry K."/>
            <person name="Martinez A.T."/>
            <person name="Xiao Y."/>
            <person name="Gibbons J.G."/>
            <person name="Terashima K."/>
            <person name="Hibbett D.S."/>
            <person name="Grigoriev I.V."/>
        </authorList>
    </citation>
    <scope>NUCLEOTIDE SEQUENCE</scope>
    <source>
        <strain evidence="3">TFB9207</strain>
    </source>
</reference>
<feature type="transmembrane region" description="Helical" evidence="2">
    <location>
        <begin position="219"/>
        <end position="238"/>
    </location>
</feature>
<dbReference type="AlphaFoldDB" id="A0AA38UKI1"/>
<dbReference type="Proteomes" id="UP001163846">
    <property type="component" value="Unassembled WGS sequence"/>
</dbReference>
<organism evidence="3 4">
    <name type="scientific">Lentinula raphanica</name>
    <dbReference type="NCBI Taxonomy" id="153919"/>
    <lineage>
        <taxon>Eukaryota</taxon>
        <taxon>Fungi</taxon>
        <taxon>Dikarya</taxon>
        <taxon>Basidiomycota</taxon>
        <taxon>Agaricomycotina</taxon>
        <taxon>Agaricomycetes</taxon>
        <taxon>Agaricomycetidae</taxon>
        <taxon>Agaricales</taxon>
        <taxon>Marasmiineae</taxon>
        <taxon>Omphalotaceae</taxon>
        <taxon>Lentinula</taxon>
    </lineage>
</organism>
<evidence type="ECO:0000256" key="1">
    <source>
        <dbReference type="SAM" id="MobiDB-lite"/>
    </source>
</evidence>
<evidence type="ECO:0000313" key="3">
    <source>
        <dbReference type="EMBL" id="KAJ3841892.1"/>
    </source>
</evidence>
<dbReference type="EMBL" id="MU806024">
    <property type="protein sequence ID" value="KAJ3841892.1"/>
    <property type="molecule type" value="Genomic_DNA"/>
</dbReference>
<keyword evidence="4" id="KW-1185">Reference proteome</keyword>
<keyword evidence="2" id="KW-1133">Transmembrane helix</keyword>
<protein>
    <submittedName>
        <fullName evidence="3">Uncharacterized protein</fullName>
    </submittedName>
</protein>
<sequence>MNSSGLKIALFWVKAQAPFALPDLIIKPSLVVHHPSSCQLYQSISEEMPYCKPVQNSECPFVVDAIPTSLQIASPSDNSKLQLAPARTTPSSVVSVKTATSTAADTLPNVATSHHESPFSCDPTPSRPENNPSLPLVDGHCREASDARTQNTSELTSIPWQATVIAYLMKDWAKESDVLESHVQNQRANAGPVVVVGRDLESVRTLCASDTVNGRHSSFTVIASAILGAIAMFVFLAFF</sequence>